<evidence type="ECO:0000313" key="4">
    <source>
        <dbReference type="Proteomes" id="UP000494205"/>
    </source>
</evidence>
<dbReference type="Proteomes" id="UP000235659">
    <property type="component" value="Unassembled WGS sequence"/>
</dbReference>
<dbReference type="CDD" id="cd02440">
    <property type="entry name" value="AdoMet_MTases"/>
    <property type="match status" value="1"/>
</dbReference>
<name>A0A2N7WT66_9BURK</name>
<dbReference type="InterPro" id="IPR029063">
    <property type="entry name" value="SAM-dependent_MTases_sf"/>
</dbReference>
<dbReference type="PANTHER" id="PTHR20974">
    <property type="entry name" value="UPF0585 PROTEIN CG18661"/>
    <property type="match status" value="1"/>
</dbReference>
<dbReference type="OrthoDB" id="9342562at2"/>
<evidence type="ECO:0000313" key="2">
    <source>
        <dbReference type="EMBL" id="PMS32531.1"/>
    </source>
</evidence>
<gene>
    <name evidence="2" type="ORF">C0Z16_08015</name>
    <name evidence="1" type="ORF">LMG27174_02261</name>
</gene>
<dbReference type="PANTHER" id="PTHR20974:SF0">
    <property type="entry name" value="UPF0585 PROTEIN CG18661"/>
    <property type="match status" value="1"/>
</dbReference>
<keyword evidence="3" id="KW-1185">Reference proteome</keyword>
<dbReference type="SUPFAM" id="SSF53335">
    <property type="entry name" value="S-adenosyl-L-methionine-dependent methyltransferases"/>
    <property type="match status" value="1"/>
</dbReference>
<keyword evidence="2" id="KW-0489">Methyltransferase</keyword>
<reference evidence="1 4" key="2">
    <citation type="submission" date="2020-04" db="EMBL/GenBank/DDBJ databases">
        <authorList>
            <person name="De Canck E."/>
        </authorList>
    </citation>
    <scope>NUCLEOTIDE SEQUENCE [LARGE SCALE GENOMIC DNA]</scope>
    <source>
        <strain evidence="1 4">LMG 27174</strain>
    </source>
</reference>
<dbReference type="EMBL" id="CADIJZ010000007">
    <property type="protein sequence ID" value="CAB3673433.1"/>
    <property type="molecule type" value="Genomic_DNA"/>
</dbReference>
<protein>
    <submittedName>
        <fullName evidence="2">SAM-dependent methyltransferase</fullName>
    </submittedName>
</protein>
<accession>A0A2N7WT66</accession>
<dbReference type="Gene3D" id="3.40.50.150">
    <property type="entry name" value="Vaccinia Virus protein VP39"/>
    <property type="match status" value="1"/>
</dbReference>
<evidence type="ECO:0000313" key="1">
    <source>
        <dbReference type="EMBL" id="CAB3673433.1"/>
    </source>
</evidence>
<dbReference type="EMBL" id="PNXY01000004">
    <property type="protein sequence ID" value="PMS32531.1"/>
    <property type="molecule type" value="Genomic_DNA"/>
</dbReference>
<dbReference type="Proteomes" id="UP000494205">
    <property type="component" value="Unassembled WGS sequence"/>
</dbReference>
<dbReference type="GO" id="GO:0032259">
    <property type="term" value="P:methylation"/>
    <property type="evidence" value="ECO:0007669"/>
    <property type="project" value="UniProtKB-KW"/>
</dbReference>
<dbReference type="AlphaFoldDB" id="A0A2N7WT66"/>
<organism evidence="1 4">
    <name type="scientific">Paraburkholderia rhynchosiae</name>
    <dbReference type="NCBI Taxonomy" id="487049"/>
    <lineage>
        <taxon>Bacteria</taxon>
        <taxon>Pseudomonadati</taxon>
        <taxon>Pseudomonadota</taxon>
        <taxon>Betaproteobacteria</taxon>
        <taxon>Burkholderiales</taxon>
        <taxon>Burkholderiaceae</taxon>
        <taxon>Paraburkholderia</taxon>
    </lineage>
</organism>
<evidence type="ECO:0000313" key="3">
    <source>
        <dbReference type="Proteomes" id="UP000235659"/>
    </source>
</evidence>
<keyword evidence="2" id="KW-0808">Transferase</keyword>
<reference evidence="2 3" key="1">
    <citation type="submission" date="2018-01" db="EMBL/GenBank/DDBJ databases">
        <title>Whole genome analyses suggest that Burkholderia sensu lato contains two further novel genera in the rhizoxinica-symbiotica group Mycetohabitans gen. nov., and Trinickia gen. nov.: implications for the evolution of diazotrophy and nodulation in the Burkholderiaceae.</title>
        <authorList>
            <person name="Estrada-de los Santos P."/>
            <person name="Palmer M."/>
            <person name="Chavez-Ramirez B."/>
            <person name="Beukes C."/>
            <person name="Steenkamp E.T."/>
            <person name="Hirsch A.M."/>
            <person name="Manyaka P."/>
            <person name="Maluk M."/>
            <person name="Lafos M."/>
            <person name="Crook M."/>
            <person name="Gross E."/>
            <person name="Simon M.F."/>
            <person name="Bueno dos Reis Junior F."/>
            <person name="Poole P.S."/>
            <person name="Venter S.N."/>
            <person name="James E.K."/>
        </authorList>
    </citation>
    <scope>NUCLEOTIDE SEQUENCE [LARGE SCALE GENOMIC DNA]</scope>
    <source>
        <strain evidence="2 3">WSM 3937</strain>
    </source>
</reference>
<sequence>MTEPVPSMRQHSPSAERNREPILAVLRAVLPATGRVLEIASGTGQHAMCFAGAMPGLDWQPSDADADARESIAAWIAHDAPPNVRAPLALDVHRADWGVGTLDAVVCINMIHIAPWSAAQALFAGAGRHLRDGGVLYLYGPYKRGGAHTASSNEAFDRQLRSRDPAWGVRDMETVIALGASAGFSCDEPVAMPANNFSLILRKREENTNAQ</sequence>
<dbReference type="InterPro" id="IPR010342">
    <property type="entry name" value="DUF938"/>
</dbReference>
<dbReference type="RefSeq" id="WP_102631631.1">
    <property type="nucleotide sequence ID" value="NZ_CADIJZ010000007.1"/>
</dbReference>
<proteinExistence type="predicted"/>
<dbReference type="Pfam" id="PF06080">
    <property type="entry name" value="DUF938"/>
    <property type="match status" value="1"/>
</dbReference>
<dbReference type="GO" id="GO:0008168">
    <property type="term" value="F:methyltransferase activity"/>
    <property type="evidence" value="ECO:0007669"/>
    <property type="project" value="UniProtKB-KW"/>
</dbReference>